<gene>
    <name evidence="1" type="ORF">SAMN04515673_103200</name>
</gene>
<dbReference type="Pfam" id="PF20083">
    <property type="entry name" value="DUF6477"/>
    <property type="match status" value="1"/>
</dbReference>
<dbReference type="RefSeq" id="WP_092078080.1">
    <property type="nucleotide sequence ID" value="NZ_FOYI01000003.1"/>
</dbReference>
<protein>
    <submittedName>
        <fullName evidence="1">Uncharacterized protein</fullName>
    </submittedName>
</protein>
<dbReference type="STRING" id="871652.SAMN04515673_103200"/>
<keyword evidence="2" id="KW-1185">Reference proteome</keyword>
<reference evidence="1 2" key="1">
    <citation type="submission" date="2016-10" db="EMBL/GenBank/DDBJ databases">
        <authorList>
            <person name="de Groot N.N."/>
        </authorList>
    </citation>
    <scope>NUCLEOTIDE SEQUENCE [LARGE SCALE GENOMIC DNA]</scope>
    <source>
        <strain evidence="2">KMM 9023,NRIC 0796,JCM 17311,KCTC 23692</strain>
    </source>
</reference>
<dbReference type="AlphaFoldDB" id="A0A1I6DGR2"/>
<evidence type="ECO:0000313" key="2">
    <source>
        <dbReference type="Proteomes" id="UP000199302"/>
    </source>
</evidence>
<dbReference type="InterPro" id="IPR045516">
    <property type="entry name" value="DUF6477"/>
</dbReference>
<name>A0A1I6DGR2_9RHOB</name>
<sequence>MQDVLSRLAAIRRPALLLRAARHGAARYRRDVHLARALNGLEPAKHGSAILRLLDEEDRLDELRRSGEATYSATRHVTVMIAVIAEATLLRQARQISPV</sequence>
<proteinExistence type="predicted"/>
<evidence type="ECO:0000313" key="1">
    <source>
        <dbReference type="EMBL" id="SFR04571.1"/>
    </source>
</evidence>
<organism evidence="1 2">
    <name type="scientific">Poseidonocella sedimentorum</name>
    <dbReference type="NCBI Taxonomy" id="871652"/>
    <lineage>
        <taxon>Bacteria</taxon>
        <taxon>Pseudomonadati</taxon>
        <taxon>Pseudomonadota</taxon>
        <taxon>Alphaproteobacteria</taxon>
        <taxon>Rhodobacterales</taxon>
        <taxon>Roseobacteraceae</taxon>
        <taxon>Poseidonocella</taxon>
    </lineage>
</organism>
<dbReference type="EMBL" id="FOYI01000003">
    <property type="protein sequence ID" value="SFR04571.1"/>
    <property type="molecule type" value="Genomic_DNA"/>
</dbReference>
<dbReference type="OrthoDB" id="7875218at2"/>
<accession>A0A1I6DGR2</accession>
<dbReference type="Proteomes" id="UP000199302">
    <property type="component" value="Unassembled WGS sequence"/>
</dbReference>